<dbReference type="GO" id="GO:0003677">
    <property type="term" value="F:DNA binding"/>
    <property type="evidence" value="ECO:0007669"/>
    <property type="project" value="InterPro"/>
</dbReference>
<dbReference type="Pfam" id="PF20148">
    <property type="entry name" value="DUF6531"/>
    <property type="match status" value="1"/>
</dbReference>
<dbReference type="Pfam" id="PF12836">
    <property type="entry name" value="HHH_3"/>
    <property type="match status" value="1"/>
</dbReference>
<dbReference type="KEGG" id="atq:GH723_00110"/>
<keyword evidence="1" id="KW-0472">Membrane</keyword>
<dbReference type="GO" id="GO:0006281">
    <property type="term" value="P:DNA repair"/>
    <property type="evidence" value="ECO:0007669"/>
    <property type="project" value="InterPro"/>
</dbReference>
<feature type="domain" description="Helix-hairpin-helix DNA-binding motif class 1" evidence="2">
    <location>
        <begin position="1541"/>
        <end position="1560"/>
    </location>
</feature>
<dbReference type="NCBIfam" id="TIGR01643">
    <property type="entry name" value="YD_repeat_2x"/>
    <property type="match status" value="10"/>
</dbReference>
<gene>
    <name evidence="3" type="ORF">GH723_00110</name>
</gene>
<dbReference type="Gene3D" id="2.180.10.10">
    <property type="entry name" value="RHS repeat-associated core"/>
    <property type="match status" value="4"/>
</dbReference>
<protein>
    <recommendedName>
        <fullName evidence="2">Helix-hairpin-helix DNA-binding motif class 1 domain-containing protein</fullName>
    </recommendedName>
</protein>
<evidence type="ECO:0000313" key="3">
    <source>
        <dbReference type="EMBL" id="QGG93639.1"/>
    </source>
</evidence>
<accession>A0A5Q2R9S2</accession>
<dbReference type="InterPro" id="IPR010994">
    <property type="entry name" value="RuvA_2-like"/>
</dbReference>
<keyword evidence="4" id="KW-1185">Reference proteome</keyword>
<keyword evidence="1" id="KW-1133">Transmembrane helix</keyword>
<dbReference type="SMART" id="SM00278">
    <property type="entry name" value="HhH1"/>
    <property type="match status" value="2"/>
</dbReference>
<dbReference type="InterPro" id="IPR031325">
    <property type="entry name" value="RHS_repeat"/>
</dbReference>
<dbReference type="Pfam" id="PF05593">
    <property type="entry name" value="RHS_repeat"/>
    <property type="match status" value="6"/>
</dbReference>
<keyword evidence="1" id="KW-0812">Transmembrane</keyword>
<name>A0A5Q2R9S2_9ACTN</name>
<dbReference type="InterPro" id="IPR003583">
    <property type="entry name" value="Hlx-hairpin-Hlx_DNA-bd_motif"/>
</dbReference>
<dbReference type="InterPro" id="IPR006530">
    <property type="entry name" value="YD"/>
</dbReference>
<proteinExistence type="predicted"/>
<evidence type="ECO:0000313" key="4">
    <source>
        <dbReference type="Proteomes" id="UP000334019"/>
    </source>
</evidence>
<feature type="transmembrane region" description="Helical" evidence="1">
    <location>
        <begin position="1381"/>
        <end position="1402"/>
    </location>
</feature>
<dbReference type="NCBIfam" id="TIGR03696">
    <property type="entry name" value="Rhs_assc_core"/>
    <property type="match status" value="1"/>
</dbReference>
<dbReference type="SUPFAM" id="SSF69304">
    <property type="entry name" value="Tricorn protease N-terminal domain"/>
    <property type="match status" value="1"/>
</dbReference>
<dbReference type="EMBL" id="CP045851">
    <property type="protein sequence ID" value="QGG93639.1"/>
    <property type="molecule type" value="Genomic_DNA"/>
</dbReference>
<evidence type="ECO:0000256" key="1">
    <source>
        <dbReference type="SAM" id="Phobius"/>
    </source>
</evidence>
<dbReference type="InterPro" id="IPR022385">
    <property type="entry name" value="Rhs_assc_core"/>
</dbReference>
<sequence>MTVTSANPVDLATFVDGSSSAVSSAATRLDTVAAKANAVSGACSFQHPSTPSLAAAGELLQSWQTNADFVATVREQLVLANRFDGDGVVSVAAADVDAALAARGLDTAPGPIDVAAVEMFGQPPYSGFRDDPICMANGNFLLRDGDLAMYGVAASLAVVRAYNSLDRRDGVFGPGWTSLVDVSLAVEDGRVTFRGPDGGGSVFHRSADDGSWLGGRRRGHELVEADSGWIVQEGRERSWRFDADGSCTGFTAVAAEVAIDRTAERVRLTDATSGRWVEHRIDPSLRRVVEAITSDGRTAAYRYDGDGRLVAVARPDGDVTYAHDDSGFLAEVRDADGILVCANEYDRGGRVLSQVDGRGRTTSYEYRPDGVSVDVADDGGPPNVMVHDRRGRMTAMIDGLGNTMRIAYDDDDNIVQVVDRTGAITRFSHDLRGNLIARTDPDGLRHTWDRDEQDRVVADTDRAGATTTYEYDGDDREPSRVVFADGTELHVELGPLGLPTGVVDADGVSIRLEWNRDGLLDAIADGLGNRITFEYDAAGRTVGVEAPEGIAATVELDAAGRVVALRDGDGLRTFEHTAAGRLAGGLSVAGSPWRAVRDAAGDVAALADARGVLVAYERDAVGRAVATTAPDGGRTTVEHDPLGRQVVTIDPAGGRTEVELDPEGRPVLVTDPTGRTWSRDVDVLGRTTMSVAPDGATTLLSYHPNGQLATHTDPAGHQWTYDVDRMGRVVAATDPAGRTTTYGYTPGGRLAEIRSPLGRTERRAYDAAGRLVRIVEHDGTEVVLERRADGAVARVRRDGVVSTFEYDVAGRLAAIAGPFGAYSTERTSGVATSGLSHGAAAAVVEYDDRGLPLRVTDPAGVVTEVEHDDVGRVAAYTTGDTTALLEWDVAGHLARVTDAYGSSTTFVRDARGAVERLIGPEGSEIVRSFDAAGRLTGATDAEGTPLLDVEHDANGRMVGATAGDALLRIRRDEVGRPVEVGTDAGRVTYARDADGYLTGLGDGAGFQVALDRRDDGRLVGFTWRGRRVDLPAELDLGRDDDGRITLDEHGRRFGYDLAGRLAEATVGSSTTTYGYDDRGLLATERTDGGVRTHRYGRAGELLATVDPDGTETTYEYDRSGRRVAEVRSDGSRVAYRWNALGRLVGVHRTAADGTEVQRDIRRDPVGRPVSVDGIPILWDSEATGSLLGIGDERYLWWGNRVLVATDPDAGWDRRTTDDPWGFDGGTGVRLGFRGELAVDDLLLLGDRAYDTRTRTFLSRDPMPPVLGELAVGGPYVYAWNDPVNLVDPTGRRPISDEDYAAMREQAAKGMFEKAWDAVSQDPWTYLAKAAIVVGGVVVMAVATATLGPVGVIAAGAVVGALSSGLNARLDGKSWEDTGREALLGGVTGAVGAGFGVGVSSAVTRFVPPSVMSSTGSRLAVNAGSGAVQNYPMAIGSEALNSFTPGGDGQMDWGGAVRQATMDTVIGVGSSEVQHRALDGLGDPSGAFDGETPESLLPNPVRDNWDINHATQADLESVPGIGPRTAERIIQYRESVRGLDAESLTDVPGVGPARARALIEAGAV</sequence>
<dbReference type="RefSeq" id="WP_153757746.1">
    <property type="nucleotide sequence ID" value="NZ_CP045851.1"/>
</dbReference>
<dbReference type="SUPFAM" id="SSF47781">
    <property type="entry name" value="RuvA domain 2-like"/>
    <property type="match status" value="1"/>
</dbReference>
<reference evidence="3 4" key="1">
    <citation type="submission" date="2019-11" db="EMBL/GenBank/DDBJ databases">
        <authorList>
            <person name="He Y."/>
        </authorList>
    </citation>
    <scope>NUCLEOTIDE SEQUENCE [LARGE SCALE GENOMIC DNA]</scope>
    <source>
        <strain evidence="3 4">SCSIO 58843</strain>
    </source>
</reference>
<feature type="transmembrane region" description="Helical" evidence="1">
    <location>
        <begin position="1329"/>
        <end position="1361"/>
    </location>
</feature>
<dbReference type="PANTHER" id="PTHR32305:SF15">
    <property type="entry name" value="PROTEIN RHSA-RELATED"/>
    <property type="match status" value="1"/>
</dbReference>
<evidence type="ECO:0000259" key="2">
    <source>
        <dbReference type="SMART" id="SM00278"/>
    </source>
</evidence>
<dbReference type="PANTHER" id="PTHR32305">
    <property type="match status" value="1"/>
</dbReference>
<dbReference type="Proteomes" id="UP000334019">
    <property type="component" value="Chromosome"/>
</dbReference>
<dbReference type="InterPro" id="IPR045351">
    <property type="entry name" value="DUF6531"/>
</dbReference>
<organism evidence="3 4">
    <name type="scientific">Actinomarinicola tropica</name>
    <dbReference type="NCBI Taxonomy" id="2789776"/>
    <lineage>
        <taxon>Bacteria</taxon>
        <taxon>Bacillati</taxon>
        <taxon>Actinomycetota</taxon>
        <taxon>Acidimicrobiia</taxon>
        <taxon>Acidimicrobiales</taxon>
        <taxon>Iamiaceae</taxon>
        <taxon>Actinomarinicola</taxon>
    </lineage>
</organism>
<dbReference type="InterPro" id="IPR050708">
    <property type="entry name" value="T6SS_VgrG/RHS"/>
</dbReference>
<dbReference type="Gene3D" id="1.10.150.320">
    <property type="entry name" value="Photosystem II 12 kDa extrinsic protein"/>
    <property type="match status" value="1"/>
</dbReference>
<feature type="domain" description="Helix-hairpin-helix DNA-binding motif class 1" evidence="2">
    <location>
        <begin position="1512"/>
        <end position="1531"/>
    </location>
</feature>